<accession>A0A9X1F8K2</accession>
<evidence type="ECO:0000313" key="2">
    <source>
        <dbReference type="Proteomes" id="UP001138894"/>
    </source>
</evidence>
<gene>
    <name evidence="1" type="ORF">KCG49_09070</name>
</gene>
<keyword evidence="2" id="KW-1185">Reference proteome</keyword>
<dbReference type="EMBL" id="JAGSPD010000006">
    <property type="protein sequence ID" value="MBV7269337.1"/>
    <property type="molecule type" value="Genomic_DNA"/>
</dbReference>
<reference evidence="1" key="1">
    <citation type="submission" date="2021-04" db="EMBL/GenBank/DDBJ databases">
        <authorList>
            <person name="Pira H."/>
            <person name="Risdian C."/>
            <person name="Wink J."/>
        </authorList>
    </citation>
    <scope>NUCLEOTIDE SEQUENCE</scope>
    <source>
        <strain evidence="1">WHY3</strain>
    </source>
</reference>
<name>A0A9X1F8K2_9FLAO</name>
<evidence type="ECO:0008006" key="3">
    <source>
        <dbReference type="Google" id="ProtNLM"/>
    </source>
</evidence>
<comment type="caution">
    <text evidence="1">The sequence shown here is derived from an EMBL/GenBank/DDBJ whole genome shotgun (WGS) entry which is preliminary data.</text>
</comment>
<dbReference type="RefSeq" id="WP_218546004.1">
    <property type="nucleotide sequence ID" value="NZ_JAGSPD010000006.1"/>
</dbReference>
<dbReference type="Proteomes" id="UP001138894">
    <property type="component" value="Unassembled WGS sequence"/>
</dbReference>
<dbReference type="AlphaFoldDB" id="A0A9X1F8K2"/>
<organism evidence="1 2">
    <name type="scientific">Winogradskyella luteola</name>
    <dbReference type="NCBI Taxonomy" id="2828330"/>
    <lineage>
        <taxon>Bacteria</taxon>
        <taxon>Pseudomonadati</taxon>
        <taxon>Bacteroidota</taxon>
        <taxon>Flavobacteriia</taxon>
        <taxon>Flavobacteriales</taxon>
        <taxon>Flavobacteriaceae</taxon>
        <taxon>Winogradskyella</taxon>
    </lineage>
</organism>
<evidence type="ECO:0000313" key="1">
    <source>
        <dbReference type="EMBL" id="MBV7269337.1"/>
    </source>
</evidence>
<proteinExistence type="predicted"/>
<sequence>MKNLVLIIITFFTLNAVAQEKSKVVKKNQTEMLAENETNRLTKQLDLSPDQQKKVHVVMLNHFSEKLEMKKEMKQSVSSKKAINKKELGEVMVKQKQVHSEKLNNQLKEILSEEQYKNYSEMNLKQKKAKHKALKKKY</sequence>
<protein>
    <recommendedName>
        <fullName evidence="3">LTXXQ motif family protein</fullName>
    </recommendedName>
</protein>